<dbReference type="PANTHER" id="PTHR11206">
    <property type="entry name" value="MULTIDRUG RESISTANCE PROTEIN"/>
    <property type="match status" value="1"/>
</dbReference>
<organism evidence="3 4">
    <name type="scientific">Morus notabilis</name>
    <dbReference type="NCBI Taxonomy" id="981085"/>
    <lineage>
        <taxon>Eukaryota</taxon>
        <taxon>Viridiplantae</taxon>
        <taxon>Streptophyta</taxon>
        <taxon>Embryophyta</taxon>
        <taxon>Tracheophyta</taxon>
        <taxon>Spermatophyta</taxon>
        <taxon>Magnoliopsida</taxon>
        <taxon>eudicotyledons</taxon>
        <taxon>Gunneridae</taxon>
        <taxon>Pentapetalae</taxon>
        <taxon>rosids</taxon>
        <taxon>fabids</taxon>
        <taxon>Rosales</taxon>
        <taxon>Moraceae</taxon>
        <taxon>Moreae</taxon>
        <taxon>Morus</taxon>
    </lineage>
</organism>
<dbReference type="InterPro" id="IPR002528">
    <property type="entry name" value="MATE_fam"/>
</dbReference>
<dbReference type="GO" id="GO:0015297">
    <property type="term" value="F:antiporter activity"/>
    <property type="evidence" value="ECO:0007669"/>
    <property type="project" value="InterPro"/>
</dbReference>
<gene>
    <name evidence="3" type="ORF">L484_003032</name>
</gene>
<evidence type="ECO:0000256" key="1">
    <source>
        <dbReference type="ARBA" id="ARBA00010199"/>
    </source>
</evidence>
<evidence type="ECO:0000313" key="4">
    <source>
        <dbReference type="Proteomes" id="UP000030645"/>
    </source>
</evidence>
<name>W9R2V4_9ROSA</name>
<reference evidence="4" key="1">
    <citation type="submission" date="2013-01" db="EMBL/GenBank/DDBJ databases">
        <title>Draft Genome Sequence of a Mulberry Tree, Morus notabilis C.K. Schneid.</title>
        <authorList>
            <person name="He N."/>
            <person name="Zhao S."/>
        </authorList>
    </citation>
    <scope>NUCLEOTIDE SEQUENCE</scope>
</reference>
<comment type="similarity">
    <text evidence="1">Belongs to the multi antimicrobial extrusion (MATE) (TC 2.A.66.1) family.</text>
</comment>
<keyword evidence="4" id="KW-1185">Reference proteome</keyword>
<accession>W9R2V4</accession>
<keyword evidence="2" id="KW-0812">Transmembrane</keyword>
<evidence type="ECO:0000313" key="3">
    <source>
        <dbReference type="EMBL" id="EXB66276.1"/>
    </source>
</evidence>
<feature type="transmembrane region" description="Helical" evidence="2">
    <location>
        <begin position="181"/>
        <end position="204"/>
    </location>
</feature>
<dbReference type="eggNOG" id="KOG1347">
    <property type="taxonomic scope" value="Eukaryota"/>
</dbReference>
<proteinExistence type="inferred from homology"/>
<dbReference type="AlphaFoldDB" id="W9R2V4"/>
<keyword evidence="2" id="KW-0472">Membrane</keyword>
<dbReference type="Proteomes" id="UP000030645">
    <property type="component" value="Unassembled WGS sequence"/>
</dbReference>
<dbReference type="GO" id="GO:0042910">
    <property type="term" value="F:xenobiotic transmembrane transporter activity"/>
    <property type="evidence" value="ECO:0007669"/>
    <property type="project" value="InterPro"/>
</dbReference>
<feature type="transmembrane region" description="Helical" evidence="2">
    <location>
        <begin position="119"/>
        <end position="140"/>
    </location>
</feature>
<dbReference type="EMBL" id="KE344532">
    <property type="protein sequence ID" value="EXB66276.1"/>
    <property type="molecule type" value="Genomic_DNA"/>
</dbReference>
<keyword evidence="2" id="KW-1133">Transmembrane helix</keyword>
<dbReference type="GO" id="GO:0016020">
    <property type="term" value="C:membrane"/>
    <property type="evidence" value="ECO:0007669"/>
    <property type="project" value="InterPro"/>
</dbReference>
<sequence>MSRGCATPYFTSLALFLDNLTDTTDNIDVLCAAGVVRQVKGGSKGAQLHRKAEPLLDQKTPATVDYAPARSVDELKSMFWSETVKLWKIAGPTVITIIRQSGTNFVTSVFVGHLGDVELSAVTISLTVIGTFCFGFLLLGQDEQIADLAREFTLQMIPQLLSLAINFPAQKFLQAQSKVEVLTWIATVGFILHVGMLWLIIYVFSWGTAGAAVAFHITRWTTAVAKVVYIMGWCRDAWTGFSWLEFKMIWALICQAITCLCGDALP</sequence>
<evidence type="ECO:0000256" key="2">
    <source>
        <dbReference type="SAM" id="Phobius"/>
    </source>
</evidence>
<dbReference type="Pfam" id="PF01554">
    <property type="entry name" value="MatE"/>
    <property type="match status" value="1"/>
</dbReference>
<protein>
    <submittedName>
        <fullName evidence="3">Protein TRANSPARENT TESTA 12</fullName>
    </submittedName>
</protein>